<evidence type="ECO:0000313" key="1">
    <source>
        <dbReference type="EMBL" id="CAK0906558.1"/>
    </source>
</evidence>
<dbReference type="EMBL" id="CAUYUJ010021710">
    <property type="protein sequence ID" value="CAK0906558.1"/>
    <property type="molecule type" value="Genomic_DNA"/>
</dbReference>
<sequence length="86" mass="9047">MARLRAAHSGPSLPPRERQLVAELAALGAGPPAAVLSEQRRRALEAELAGARAEKRAAVLAEDYDAAHAASQRERGLLEQLGGTAR</sequence>
<comment type="caution">
    <text evidence="1">The sequence shown here is derived from an EMBL/GenBank/DDBJ whole genome shotgun (WGS) entry which is preliminary data.</text>
</comment>
<proteinExistence type="predicted"/>
<accession>A0ABN9Y648</accession>
<dbReference type="Proteomes" id="UP001189429">
    <property type="component" value="Unassembled WGS sequence"/>
</dbReference>
<protein>
    <submittedName>
        <fullName evidence="1">Uncharacterized protein</fullName>
    </submittedName>
</protein>
<organism evidence="1 2">
    <name type="scientific">Prorocentrum cordatum</name>
    <dbReference type="NCBI Taxonomy" id="2364126"/>
    <lineage>
        <taxon>Eukaryota</taxon>
        <taxon>Sar</taxon>
        <taxon>Alveolata</taxon>
        <taxon>Dinophyceae</taxon>
        <taxon>Prorocentrales</taxon>
        <taxon>Prorocentraceae</taxon>
        <taxon>Prorocentrum</taxon>
    </lineage>
</organism>
<evidence type="ECO:0000313" key="2">
    <source>
        <dbReference type="Proteomes" id="UP001189429"/>
    </source>
</evidence>
<reference evidence="1" key="1">
    <citation type="submission" date="2023-10" db="EMBL/GenBank/DDBJ databases">
        <authorList>
            <person name="Chen Y."/>
            <person name="Shah S."/>
            <person name="Dougan E. K."/>
            <person name="Thang M."/>
            <person name="Chan C."/>
        </authorList>
    </citation>
    <scope>NUCLEOTIDE SEQUENCE [LARGE SCALE GENOMIC DNA]</scope>
</reference>
<gene>
    <name evidence="1" type="ORF">PCOR1329_LOCUS81834</name>
</gene>
<keyword evidence="2" id="KW-1185">Reference proteome</keyword>
<name>A0ABN9Y648_9DINO</name>